<evidence type="ECO:0000313" key="3">
    <source>
        <dbReference type="Proteomes" id="UP000823388"/>
    </source>
</evidence>
<proteinExistence type="predicted"/>
<gene>
    <name evidence="2" type="ORF">PVAP13_1KG083577</name>
</gene>
<keyword evidence="3" id="KW-1185">Reference proteome</keyword>
<reference evidence="2" key="1">
    <citation type="submission" date="2020-05" db="EMBL/GenBank/DDBJ databases">
        <title>WGS assembly of Panicum virgatum.</title>
        <authorList>
            <person name="Lovell J.T."/>
            <person name="Jenkins J."/>
            <person name="Shu S."/>
            <person name="Juenger T.E."/>
            <person name="Schmutz J."/>
        </authorList>
    </citation>
    <scope>NUCLEOTIDE SEQUENCE</scope>
    <source>
        <strain evidence="2">AP13</strain>
    </source>
</reference>
<keyword evidence="1" id="KW-0732">Signal</keyword>
<comment type="caution">
    <text evidence="2">The sequence shown here is derived from an EMBL/GenBank/DDBJ whole genome shotgun (WGS) entry which is preliminary data.</text>
</comment>
<dbReference type="EMBL" id="CM029037">
    <property type="protein sequence ID" value="KAG2656447.1"/>
    <property type="molecule type" value="Genomic_DNA"/>
</dbReference>
<evidence type="ECO:0008006" key="4">
    <source>
        <dbReference type="Google" id="ProtNLM"/>
    </source>
</evidence>
<feature type="chain" id="PRO_5035836428" description="Secreted protein" evidence="1">
    <location>
        <begin position="30"/>
        <end position="93"/>
    </location>
</feature>
<evidence type="ECO:0000313" key="2">
    <source>
        <dbReference type="EMBL" id="KAG2656447.1"/>
    </source>
</evidence>
<protein>
    <recommendedName>
        <fullName evidence="4">Secreted protein</fullName>
    </recommendedName>
</protein>
<accession>A0A8T0XBI5</accession>
<dbReference type="Proteomes" id="UP000823388">
    <property type="component" value="Chromosome 1K"/>
</dbReference>
<evidence type="ECO:0000256" key="1">
    <source>
        <dbReference type="SAM" id="SignalP"/>
    </source>
</evidence>
<name>A0A8T0XBI5_PANVG</name>
<feature type="signal peptide" evidence="1">
    <location>
        <begin position="1"/>
        <end position="29"/>
    </location>
</feature>
<dbReference type="AlphaFoldDB" id="A0A8T0XBI5"/>
<organism evidence="2 3">
    <name type="scientific">Panicum virgatum</name>
    <name type="common">Blackwell switchgrass</name>
    <dbReference type="NCBI Taxonomy" id="38727"/>
    <lineage>
        <taxon>Eukaryota</taxon>
        <taxon>Viridiplantae</taxon>
        <taxon>Streptophyta</taxon>
        <taxon>Embryophyta</taxon>
        <taxon>Tracheophyta</taxon>
        <taxon>Spermatophyta</taxon>
        <taxon>Magnoliopsida</taxon>
        <taxon>Liliopsida</taxon>
        <taxon>Poales</taxon>
        <taxon>Poaceae</taxon>
        <taxon>PACMAD clade</taxon>
        <taxon>Panicoideae</taxon>
        <taxon>Panicodae</taxon>
        <taxon>Paniceae</taxon>
        <taxon>Panicinae</taxon>
        <taxon>Panicum</taxon>
        <taxon>Panicum sect. Hiantes</taxon>
    </lineage>
</organism>
<sequence length="93" mass="10174">MRVRMGCRGPVHVLAVFFFIALFASPAQCHRWLLEVGSGAGDNATAAVTNSTASDGDKVELIFCIDRSCPPDGRICYCCGTIKPYYCYDTRSE</sequence>